<proteinExistence type="predicted"/>
<dbReference type="KEGG" id="gba:J421_3144"/>
<dbReference type="AlphaFoldDB" id="W0RIT9"/>
<dbReference type="OrthoDB" id="9832186at2"/>
<dbReference type="EMBL" id="CP007128">
    <property type="protein sequence ID" value="AHG90681.1"/>
    <property type="molecule type" value="Genomic_DNA"/>
</dbReference>
<feature type="region of interest" description="Disordered" evidence="1">
    <location>
        <begin position="141"/>
        <end position="188"/>
    </location>
</feature>
<dbReference type="Proteomes" id="UP000019151">
    <property type="component" value="Chromosome"/>
</dbReference>
<accession>W0RIT9</accession>
<dbReference type="STRING" id="861299.J421_3144"/>
<sequence length="305" mass="31968">MTNAMTVPADEIRGLIEERERYEGWLTALEARRGATPGHVFDRVRADYDTRLQGVRDRLAEHVGPLQAAEADLARRYDEVSRSLGERQDQLAELELRTLVGEFAADEGERRVQEAAAAVRELDGARRSTSEELTELRALLQRAGGSPSGPSPEAPVALTGEIRGPAAPAPDAAAPAAPAADRMAERAAPSGLADAFDAAARDELAPPAATTSQAAQTAPSTPAADRRAAGWPSGQQVAGAADDESFVGTGQRLDALAASLGGAVAPPPAASGAGQERTLRCQDCGEMNYPTEWYCERCGGELAAM</sequence>
<feature type="compositionally biased region" description="Low complexity" evidence="1">
    <location>
        <begin position="205"/>
        <end position="223"/>
    </location>
</feature>
<keyword evidence="3" id="KW-1185">Reference proteome</keyword>
<name>W0RIT9_9BACT</name>
<organism evidence="2 3">
    <name type="scientific">Gemmatirosa kalamazoonensis</name>
    <dbReference type="NCBI Taxonomy" id="861299"/>
    <lineage>
        <taxon>Bacteria</taxon>
        <taxon>Pseudomonadati</taxon>
        <taxon>Gemmatimonadota</taxon>
        <taxon>Gemmatimonadia</taxon>
        <taxon>Gemmatimonadales</taxon>
        <taxon>Gemmatimonadaceae</taxon>
        <taxon>Gemmatirosa</taxon>
    </lineage>
</organism>
<evidence type="ECO:0000313" key="2">
    <source>
        <dbReference type="EMBL" id="AHG90681.1"/>
    </source>
</evidence>
<feature type="compositionally biased region" description="Low complexity" evidence="1">
    <location>
        <begin position="165"/>
        <end position="188"/>
    </location>
</feature>
<dbReference type="InParanoid" id="W0RIT9"/>
<reference evidence="2 3" key="1">
    <citation type="journal article" date="2014" name="Genome Announc.">
        <title>Genome Sequence and Methylome of Soil Bacterium Gemmatirosa kalamazoonensis KBS708T, a Member of the Rarely Cultivated Gemmatimonadetes Phylum.</title>
        <authorList>
            <person name="Debruyn J.M."/>
            <person name="Radosevich M."/>
            <person name="Wommack K.E."/>
            <person name="Polson S.W."/>
            <person name="Hauser L.J."/>
            <person name="Fawaz M.N."/>
            <person name="Korlach J."/>
            <person name="Tsai Y.C."/>
        </authorList>
    </citation>
    <scope>NUCLEOTIDE SEQUENCE [LARGE SCALE GENOMIC DNA]</scope>
    <source>
        <strain evidence="2 3">KBS708</strain>
    </source>
</reference>
<dbReference type="eggNOG" id="COG1196">
    <property type="taxonomic scope" value="Bacteria"/>
</dbReference>
<evidence type="ECO:0000313" key="3">
    <source>
        <dbReference type="Proteomes" id="UP000019151"/>
    </source>
</evidence>
<evidence type="ECO:0000256" key="1">
    <source>
        <dbReference type="SAM" id="MobiDB-lite"/>
    </source>
</evidence>
<feature type="region of interest" description="Disordered" evidence="1">
    <location>
        <begin position="205"/>
        <end position="243"/>
    </location>
</feature>
<evidence type="ECO:0008006" key="4">
    <source>
        <dbReference type="Google" id="ProtNLM"/>
    </source>
</evidence>
<gene>
    <name evidence="2" type="ORF">J421_3144</name>
</gene>
<protein>
    <recommendedName>
        <fullName evidence="4">RanBP2-type domain-containing protein</fullName>
    </recommendedName>
</protein>
<dbReference type="HOGENOM" id="CLU_911407_0_0_0"/>
<dbReference type="RefSeq" id="WP_025412145.1">
    <property type="nucleotide sequence ID" value="NZ_CP007128.1"/>
</dbReference>